<evidence type="ECO:0000313" key="2">
    <source>
        <dbReference type="EMBL" id="QDX26885.1"/>
    </source>
</evidence>
<proteinExistence type="predicted"/>
<dbReference type="NCBIfam" id="NF033537">
    <property type="entry name" value="lasso_biosyn_B2"/>
    <property type="match status" value="1"/>
</dbReference>
<feature type="domain" description="Microcin J25-processing protein McjB C-terminal" evidence="1">
    <location>
        <begin position="118"/>
        <end position="216"/>
    </location>
</feature>
<sequence>MYWRLHPTLHACIASGRVILLDVERDRYSAVPTPAAGQIIAWLSSGDGSAAPPALMALLRGARCDHSIDPHLSNQQATDVTIPDGLSTQEWAGGTTLTTVLSVMVAVGSTWIDLRTRQLRQILKSRSGRRGRGAKLDELVLGDRARAFANARRWCPIRPNCLLDSLAFDRWLGIPRDITLVFGIVGQPFEAHCWVQSDAAVLNDSYDRVSRFVPVLSV</sequence>
<dbReference type="OrthoDB" id="119963at2"/>
<organism evidence="2 3">
    <name type="scientific">Sphingomonas suaedae</name>
    <dbReference type="NCBI Taxonomy" id="2599297"/>
    <lineage>
        <taxon>Bacteria</taxon>
        <taxon>Pseudomonadati</taxon>
        <taxon>Pseudomonadota</taxon>
        <taxon>Alphaproteobacteria</taxon>
        <taxon>Sphingomonadales</taxon>
        <taxon>Sphingomonadaceae</taxon>
        <taxon>Sphingomonas</taxon>
    </lineage>
</organism>
<dbReference type="Pfam" id="PF13471">
    <property type="entry name" value="Transglut_core3"/>
    <property type="match status" value="1"/>
</dbReference>
<accession>A0A518RHH4</accession>
<dbReference type="KEGG" id="ssua:FPZ54_13290"/>
<evidence type="ECO:0000259" key="1">
    <source>
        <dbReference type="Pfam" id="PF13471"/>
    </source>
</evidence>
<dbReference type="Proteomes" id="UP000318055">
    <property type="component" value="Chromosome"/>
</dbReference>
<dbReference type="AlphaFoldDB" id="A0A518RHH4"/>
<gene>
    <name evidence="2" type="ORF">FPZ54_13290</name>
</gene>
<keyword evidence="3" id="KW-1185">Reference proteome</keyword>
<evidence type="ECO:0000313" key="3">
    <source>
        <dbReference type="Proteomes" id="UP000318055"/>
    </source>
</evidence>
<protein>
    <submittedName>
        <fullName evidence="2">Lasso peptide biosynthesis B2 protein</fullName>
    </submittedName>
</protein>
<dbReference type="InterPro" id="IPR053521">
    <property type="entry name" value="McjB-like"/>
</dbReference>
<reference evidence="2 3" key="1">
    <citation type="submission" date="2019-07" db="EMBL/GenBank/DDBJ databases">
        <title>Sphingomonas alkalisoli sp. nov., isolated from rhizosphere soil of Suaedae salsa.</title>
        <authorList>
            <person name="Zhang H."/>
            <person name="Xu L."/>
            <person name="Zhang J.-X."/>
            <person name="Sun J.-Q."/>
        </authorList>
    </citation>
    <scope>NUCLEOTIDE SEQUENCE [LARGE SCALE GENOMIC DNA]</scope>
    <source>
        <strain evidence="2 3">XS-10</strain>
    </source>
</reference>
<dbReference type="InterPro" id="IPR032708">
    <property type="entry name" value="McjB_C"/>
</dbReference>
<dbReference type="EMBL" id="CP042239">
    <property type="protein sequence ID" value="QDX26885.1"/>
    <property type="molecule type" value="Genomic_DNA"/>
</dbReference>
<name>A0A518RHH4_9SPHN</name>